<protein>
    <submittedName>
        <fullName evidence="2">Putative plant SNARE 13-like</fullName>
    </submittedName>
</protein>
<evidence type="ECO:0000313" key="3">
    <source>
        <dbReference type="Proteomes" id="UP000265520"/>
    </source>
</evidence>
<keyword evidence="3" id="KW-1185">Reference proteome</keyword>
<dbReference type="EMBL" id="LXQA010084854">
    <property type="protein sequence ID" value="MCI12600.1"/>
    <property type="molecule type" value="Genomic_DNA"/>
</dbReference>
<organism evidence="2 3">
    <name type="scientific">Trifolium medium</name>
    <dbReference type="NCBI Taxonomy" id="97028"/>
    <lineage>
        <taxon>Eukaryota</taxon>
        <taxon>Viridiplantae</taxon>
        <taxon>Streptophyta</taxon>
        <taxon>Embryophyta</taxon>
        <taxon>Tracheophyta</taxon>
        <taxon>Spermatophyta</taxon>
        <taxon>Magnoliopsida</taxon>
        <taxon>eudicotyledons</taxon>
        <taxon>Gunneridae</taxon>
        <taxon>Pentapetalae</taxon>
        <taxon>rosids</taxon>
        <taxon>fabids</taxon>
        <taxon>Fabales</taxon>
        <taxon>Fabaceae</taxon>
        <taxon>Papilionoideae</taxon>
        <taxon>50 kb inversion clade</taxon>
        <taxon>NPAAA clade</taxon>
        <taxon>Hologalegina</taxon>
        <taxon>IRL clade</taxon>
        <taxon>Trifolieae</taxon>
        <taxon>Trifolium</taxon>
    </lineage>
</organism>
<accession>A0A392PMC9</accession>
<evidence type="ECO:0000313" key="2">
    <source>
        <dbReference type="EMBL" id="MCI12600.1"/>
    </source>
</evidence>
<proteinExistence type="predicted"/>
<dbReference type="AlphaFoldDB" id="A0A392PMC9"/>
<reference evidence="2 3" key="1">
    <citation type="journal article" date="2018" name="Front. Plant Sci.">
        <title>Red Clover (Trifolium pratense) and Zigzag Clover (T. medium) - A Picture of Genomic Similarities and Differences.</title>
        <authorList>
            <person name="Dluhosova J."/>
            <person name="Istvanek J."/>
            <person name="Nedelnik J."/>
            <person name="Repkova J."/>
        </authorList>
    </citation>
    <scope>NUCLEOTIDE SEQUENCE [LARGE SCALE GENOMIC DNA]</scope>
    <source>
        <strain evidence="3">cv. 10/8</strain>
        <tissue evidence="2">Leaf</tissue>
    </source>
</reference>
<dbReference type="Proteomes" id="UP000265520">
    <property type="component" value="Unassembled WGS sequence"/>
</dbReference>
<sequence length="58" mass="6494">MIKDFDRGIKDEGAGNPEEVNKQLNDEKQSMVNTQNPFFCLARVENLVSSSSKFGRSS</sequence>
<feature type="region of interest" description="Disordered" evidence="1">
    <location>
        <begin position="1"/>
        <end position="22"/>
    </location>
</feature>
<comment type="caution">
    <text evidence="2">The sequence shown here is derived from an EMBL/GenBank/DDBJ whole genome shotgun (WGS) entry which is preliminary data.</text>
</comment>
<evidence type="ECO:0000256" key="1">
    <source>
        <dbReference type="SAM" id="MobiDB-lite"/>
    </source>
</evidence>
<name>A0A392PMC9_9FABA</name>